<dbReference type="Pfam" id="PF13360">
    <property type="entry name" value="PQQ_2"/>
    <property type="match status" value="1"/>
</dbReference>
<keyword evidence="1" id="KW-0732">Signal</keyword>
<feature type="signal peptide" evidence="1">
    <location>
        <begin position="1"/>
        <end position="21"/>
    </location>
</feature>
<evidence type="ECO:0000259" key="2">
    <source>
        <dbReference type="Pfam" id="PF13360"/>
    </source>
</evidence>
<reference evidence="3 4" key="1">
    <citation type="journal article" date="2018" name="Nat. Biotechnol.">
        <title>A standardized bacterial taxonomy based on genome phylogeny substantially revises the tree of life.</title>
        <authorList>
            <person name="Parks D.H."/>
            <person name="Chuvochina M."/>
            <person name="Waite D.W."/>
            <person name="Rinke C."/>
            <person name="Skarshewski A."/>
            <person name="Chaumeil P.A."/>
            <person name="Hugenholtz P."/>
        </authorList>
    </citation>
    <scope>NUCLEOTIDE SEQUENCE [LARGE SCALE GENOMIC DNA]</scope>
    <source>
        <strain evidence="3">UBA8733</strain>
    </source>
</reference>
<accession>A0A3B9GZ56</accession>
<dbReference type="SUPFAM" id="SSF50998">
    <property type="entry name" value="Quinoprotein alcohol dehydrogenase-like"/>
    <property type="match status" value="1"/>
</dbReference>
<sequence>MTPTRKFLLAGAALGFLGLTACSSLPSFNFGNSKAKELAEAEKAGRITMVLSDTDLEANPELPTETITLPPPREIDSWPQAGASAAKVVGHIKAAETLSIAWRNGVGKGSSKKSAISTPPVASKTTVFTLDSEQQIVATDLASGNTKWRKKLKGLSKRDKAALGGGLAVDGDTLIVASGFGYVTALDASTGDEKWKNTMSAPMTGAPTIKDDRIFVESNNNEIFALAKDTGEIEWSDQAISETARVLGSPSPAAVEDFVIAPFSSGEVIAYLASNGRRLWTDAISSAGRFTPISEINDIGSHPVLAGGLVFASS</sequence>
<gene>
    <name evidence="3" type="ORF">DCG58_11215</name>
</gene>
<organism evidence="3 4">
    <name type="scientific">Hyphomonas adhaerens</name>
    <dbReference type="NCBI Taxonomy" id="81029"/>
    <lineage>
        <taxon>Bacteria</taxon>
        <taxon>Pseudomonadati</taxon>
        <taxon>Pseudomonadota</taxon>
        <taxon>Alphaproteobacteria</taxon>
        <taxon>Hyphomonadales</taxon>
        <taxon>Hyphomonadaceae</taxon>
        <taxon>Hyphomonas</taxon>
    </lineage>
</organism>
<dbReference type="AlphaFoldDB" id="A0A3B9GZ56"/>
<comment type="caution">
    <text evidence="3">The sequence shown here is derived from an EMBL/GenBank/DDBJ whole genome shotgun (WGS) entry which is preliminary data.</text>
</comment>
<dbReference type="EMBL" id="DMAN01000252">
    <property type="protein sequence ID" value="HAE27722.1"/>
    <property type="molecule type" value="Genomic_DNA"/>
</dbReference>
<dbReference type="PANTHER" id="PTHR34512">
    <property type="entry name" value="CELL SURFACE PROTEIN"/>
    <property type="match status" value="1"/>
</dbReference>
<dbReference type="Proteomes" id="UP000259610">
    <property type="component" value="Unassembled WGS sequence"/>
</dbReference>
<feature type="non-terminal residue" evidence="3">
    <location>
        <position position="314"/>
    </location>
</feature>
<dbReference type="InterPro" id="IPR015943">
    <property type="entry name" value="WD40/YVTN_repeat-like_dom_sf"/>
</dbReference>
<feature type="domain" description="Pyrrolo-quinoline quinone repeat" evidence="2">
    <location>
        <begin position="133"/>
        <end position="314"/>
    </location>
</feature>
<dbReference type="PANTHER" id="PTHR34512:SF30">
    <property type="entry name" value="OUTER MEMBRANE PROTEIN ASSEMBLY FACTOR BAMB"/>
    <property type="match status" value="1"/>
</dbReference>
<name>A0A3B9GZ56_9PROT</name>
<evidence type="ECO:0000313" key="3">
    <source>
        <dbReference type="EMBL" id="HAE27722.1"/>
    </source>
</evidence>
<proteinExistence type="predicted"/>
<dbReference type="InterPro" id="IPR011047">
    <property type="entry name" value="Quinoprotein_ADH-like_sf"/>
</dbReference>
<evidence type="ECO:0000256" key="1">
    <source>
        <dbReference type="SAM" id="SignalP"/>
    </source>
</evidence>
<feature type="chain" id="PRO_5017613789" description="Pyrrolo-quinoline quinone repeat domain-containing protein" evidence="1">
    <location>
        <begin position="22"/>
        <end position="314"/>
    </location>
</feature>
<dbReference type="Gene3D" id="2.130.10.10">
    <property type="entry name" value="YVTN repeat-like/Quinoprotein amine dehydrogenase"/>
    <property type="match status" value="1"/>
</dbReference>
<protein>
    <recommendedName>
        <fullName evidence="2">Pyrrolo-quinoline quinone repeat domain-containing protein</fullName>
    </recommendedName>
</protein>
<evidence type="ECO:0000313" key="4">
    <source>
        <dbReference type="Proteomes" id="UP000259610"/>
    </source>
</evidence>
<dbReference type="SMART" id="SM00564">
    <property type="entry name" value="PQQ"/>
    <property type="match status" value="4"/>
</dbReference>
<dbReference type="InterPro" id="IPR002372">
    <property type="entry name" value="PQQ_rpt_dom"/>
</dbReference>
<dbReference type="InterPro" id="IPR018391">
    <property type="entry name" value="PQQ_b-propeller_rpt"/>
</dbReference>
<dbReference type="PROSITE" id="PS51257">
    <property type="entry name" value="PROKAR_LIPOPROTEIN"/>
    <property type="match status" value="1"/>
</dbReference>